<feature type="transmembrane region" description="Helical" evidence="5">
    <location>
        <begin position="354"/>
        <end position="373"/>
    </location>
</feature>
<feature type="transmembrane region" description="Helical" evidence="5">
    <location>
        <begin position="379"/>
        <end position="398"/>
    </location>
</feature>
<evidence type="ECO:0000259" key="6">
    <source>
        <dbReference type="PROSITE" id="PS50850"/>
    </source>
</evidence>
<feature type="transmembrane region" description="Helical" evidence="5">
    <location>
        <begin position="293"/>
        <end position="310"/>
    </location>
</feature>
<dbReference type="InterPro" id="IPR036259">
    <property type="entry name" value="MFS_trans_sf"/>
</dbReference>
<organism evidence="7 8">
    <name type="scientific">Cellulomonas chengniuliangii</name>
    <dbReference type="NCBI Taxonomy" id="2968084"/>
    <lineage>
        <taxon>Bacteria</taxon>
        <taxon>Bacillati</taxon>
        <taxon>Actinomycetota</taxon>
        <taxon>Actinomycetes</taxon>
        <taxon>Micrococcales</taxon>
        <taxon>Cellulomonadaceae</taxon>
        <taxon>Cellulomonas</taxon>
    </lineage>
</organism>
<dbReference type="PANTHER" id="PTHR23542">
    <property type="match status" value="1"/>
</dbReference>
<feature type="transmembrane region" description="Helical" evidence="5">
    <location>
        <begin position="86"/>
        <end position="107"/>
    </location>
</feature>
<evidence type="ECO:0000313" key="8">
    <source>
        <dbReference type="Proteomes" id="UP001316189"/>
    </source>
</evidence>
<dbReference type="RefSeq" id="WP_227568814.1">
    <property type="nucleotide sequence ID" value="NZ_CP101988.1"/>
</dbReference>
<reference evidence="7 8" key="1">
    <citation type="submission" date="2022-07" db="EMBL/GenBank/DDBJ databases">
        <title>Novel species in genus cellulomonas.</title>
        <authorList>
            <person name="Ye L."/>
        </authorList>
    </citation>
    <scope>NUCLEOTIDE SEQUENCE [LARGE SCALE GENOMIC DNA]</scope>
    <source>
        <strain evidence="8">zg-Y338</strain>
    </source>
</reference>
<keyword evidence="4 5" id="KW-0472">Membrane</keyword>
<feature type="domain" description="Major facilitator superfamily (MFS) profile" evidence="6">
    <location>
        <begin position="1"/>
        <end position="403"/>
    </location>
</feature>
<keyword evidence="3 5" id="KW-1133">Transmembrane helix</keyword>
<dbReference type="PROSITE" id="PS50850">
    <property type="entry name" value="MFS"/>
    <property type="match status" value="1"/>
</dbReference>
<protein>
    <submittedName>
        <fullName evidence="7">MFS transporter</fullName>
    </submittedName>
</protein>
<dbReference type="InterPro" id="IPR020846">
    <property type="entry name" value="MFS_dom"/>
</dbReference>
<keyword evidence="2 5" id="KW-0812">Transmembrane</keyword>
<evidence type="ECO:0000256" key="4">
    <source>
        <dbReference type="ARBA" id="ARBA00023136"/>
    </source>
</evidence>
<dbReference type="EMBL" id="CP101988">
    <property type="protein sequence ID" value="UUI76532.1"/>
    <property type="molecule type" value="Genomic_DNA"/>
</dbReference>
<dbReference type="SUPFAM" id="SSF103473">
    <property type="entry name" value="MFS general substrate transporter"/>
    <property type="match status" value="1"/>
</dbReference>
<feature type="transmembrane region" description="Helical" evidence="5">
    <location>
        <begin position="316"/>
        <end position="342"/>
    </location>
</feature>
<evidence type="ECO:0000313" key="7">
    <source>
        <dbReference type="EMBL" id="UUI76532.1"/>
    </source>
</evidence>
<keyword evidence="8" id="KW-1185">Reference proteome</keyword>
<evidence type="ECO:0000256" key="5">
    <source>
        <dbReference type="SAM" id="Phobius"/>
    </source>
</evidence>
<evidence type="ECO:0000256" key="3">
    <source>
        <dbReference type="ARBA" id="ARBA00022989"/>
    </source>
</evidence>
<feature type="transmembrane region" description="Helical" evidence="5">
    <location>
        <begin position="228"/>
        <end position="249"/>
    </location>
</feature>
<gene>
    <name evidence="7" type="ORF">NP064_06500</name>
</gene>
<evidence type="ECO:0000256" key="2">
    <source>
        <dbReference type="ARBA" id="ARBA00022692"/>
    </source>
</evidence>
<dbReference type="Proteomes" id="UP001316189">
    <property type="component" value="Chromosome"/>
</dbReference>
<name>A0ABY5L171_9CELL</name>
<accession>A0ABY5L171</accession>
<comment type="subcellular location">
    <subcellularLocation>
        <location evidence="1">Cell membrane</location>
        <topology evidence="1">Multi-pass membrane protein</topology>
    </subcellularLocation>
</comment>
<feature type="transmembrane region" description="Helical" evidence="5">
    <location>
        <begin position="180"/>
        <end position="199"/>
    </location>
</feature>
<feature type="transmembrane region" description="Helical" evidence="5">
    <location>
        <begin position="53"/>
        <end position="74"/>
    </location>
</feature>
<dbReference type="Pfam" id="PF07690">
    <property type="entry name" value="MFS_1"/>
    <property type="match status" value="1"/>
</dbReference>
<feature type="transmembrane region" description="Helical" evidence="5">
    <location>
        <begin position="261"/>
        <end position="281"/>
    </location>
</feature>
<sequence>MNHSTTTSGPFTAYRALPALSGRAYLPIAFLARLPFSMNTLGVLVLVTASTGSIAAAGIATAAASLGTASFGAVQGKLADRLGQRPVLVVASLLNAISAVLVVLAATGDTARAVLAAACFLLGASAPQVGALARVRWIALAPGAPRTVNAAMGYESTADEITFVLGPALVGVIATTGSPAAALLVAGALVSVFGLAFAMHPTATAPARHPRRAAGAARPASTRVLRRLVLPLVGMLAIGTFFGGTQAGVTAVAEAAGKPGIAGLLYAVLGIGSAATALALVAVPDSVGSRSRWVIGAVGLTVTTAAMLLTHGPGQLVAVLAVVGLFVGPTLVTLFSVGGALVPVAQAGSAMTMLVSANVVGVAIGAAVAGAIADRAGAPTVFLVPLAAAALVTAAGLLSPRARPGATSITDVTSESV</sequence>
<proteinExistence type="predicted"/>
<dbReference type="Gene3D" id="1.20.1250.20">
    <property type="entry name" value="MFS general substrate transporter like domains"/>
    <property type="match status" value="2"/>
</dbReference>
<dbReference type="InterPro" id="IPR011701">
    <property type="entry name" value="MFS"/>
</dbReference>
<feature type="transmembrane region" description="Helical" evidence="5">
    <location>
        <begin position="113"/>
        <end position="135"/>
    </location>
</feature>
<dbReference type="PANTHER" id="PTHR23542:SF1">
    <property type="entry name" value="MAJOR FACILITATOR SUPERFAMILY (MFS) PROFILE DOMAIN-CONTAINING PROTEIN"/>
    <property type="match status" value="1"/>
</dbReference>
<evidence type="ECO:0000256" key="1">
    <source>
        <dbReference type="ARBA" id="ARBA00004651"/>
    </source>
</evidence>